<sequence length="259" mass="28164">MTTDPTREIARAVDQLMTQVKHIADHLTPPAINVSPGAAVVSGRPADAPTTGDRCDVLAQTGARCTKQSGHWSSMRDDPHLFGAPDDTAIRDALLVLLSRAVRGVLTPDEGLLLRQHVEHLLRDRCAEDAHRRAEQAEAERDGAYRERAQLLAWLATAHPTVLAPAPDVDEDGWQILYLNAPCGQLSWHISPRDASLFTHVEHVPADDPRAQWDGHTTDEKYQRIRGAIETHLTAPADDTTRKSAVSGTGDGATSRQGG</sequence>
<dbReference type="GeneID" id="66854622"/>
<gene>
    <name evidence="2" type="ORF">SRIMR7_29250</name>
</gene>
<organism evidence="2 3">
    <name type="scientific">Streptomyces rimosus subsp. rimosus</name>
    <dbReference type="NCBI Taxonomy" id="132474"/>
    <lineage>
        <taxon>Bacteria</taxon>
        <taxon>Bacillati</taxon>
        <taxon>Actinomycetota</taxon>
        <taxon>Actinomycetes</taxon>
        <taxon>Kitasatosporales</taxon>
        <taxon>Streptomycetaceae</taxon>
        <taxon>Streptomyces</taxon>
    </lineage>
</organism>
<dbReference type="Proteomes" id="UP000829494">
    <property type="component" value="Chromosome"/>
</dbReference>
<evidence type="ECO:0000256" key="1">
    <source>
        <dbReference type="SAM" id="MobiDB-lite"/>
    </source>
</evidence>
<evidence type="ECO:0000313" key="3">
    <source>
        <dbReference type="Proteomes" id="UP000829494"/>
    </source>
</evidence>
<proteinExistence type="predicted"/>
<accession>A0ABY3Z7W6</accession>
<feature type="region of interest" description="Disordered" evidence="1">
    <location>
        <begin position="233"/>
        <end position="259"/>
    </location>
</feature>
<keyword evidence="3" id="KW-1185">Reference proteome</keyword>
<feature type="compositionally biased region" description="Polar residues" evidence="1">
    <location>
        <begin position="243"/>
        <end position="259"/>
    </location>
</feature>
<reference evidence="2 3" key="1">
    <citation type="submission" date="2022-03" db="EMBL/GenBank/DDBJ databases">
        <title>Complete genome of Streptomyces rimosus ssp. rimosus R7 (=ATCC 10970).</title>
        <authorList>
            <person name="Beganovic S."/>
            <person name="Ruckert C."/>
            <person name="Busche T."/>
            <person name="Kalinowski J."/>
            <person name="Wittmann C."/>
        </authorList>
    </citation>
    <scope>NUCLEOTIDE SEQUENCE [LARGE SCALE GENOMIC DNA]</scope>
    <source>
        <strain evidence="2 3">R7</strain>
    </source>
</reference>
<name>A0ABY3Z7W6_STRRM</name>
<dbReference type="EMBL" id="CP094298">
    <property type="protein sequence ID" value="UNZ06242.1"/>
    <property type="molecule type" value="Genomic_DNA"/>
</dbReference>
<evidence type="ECO:0000313" key="2">
    <source>
        <dbReference type="EMBL" id="UNZ06242.1"/>
    </source>
</evidence>
<protein>
    <submittedName>
        <fullName evidence="2">Uncharacterized protein</fullName>
    </submittedName>
</protein>
<dbReference type="RefSeq" id="WP_050498775.1">
    <property type="nucleotide sequence ID" value="NZ_CP043497.1"/>
</dbReference>